<dbReference type="Proteomes" id="UP000193090">
    <property type="component" value="Unassembled WGS sequence"/>
</dbReference>
<dbReference type="CDD" id="cd00085">
    <property type="entry name" value="HNHc"/>
    <property type="match status" value="1"/>
</dbReference>
<sequence length="515" mass="54182">MFDSSLAEPGSLAGVDDAALIEAVSGWAQIESAAAARRLAAIAELVARRSNRPADAGRWACDCWDATAAEVAAAANTSHRMASNQMYLAVALRNRIPQVGKLFLDGAISARLASTIAWHTTLISDPATVALVDTELAALATQLGPLSAAKAATVIEALVERHDPEALRRSRAEARGREVVVNITETRSGVTPLWGRLFATDAAALDRRLTLLARAVCADDPRTLAQRRADALGALAAGTTLVCRCGRTDCPAADPPDDSGVVIHVVAESAALEARSDPHINGEPPVVRPPAEGATPGDWPAATREPDPPAVTTPATIVGGGSIPASAVAELINRGAVVRPLSPPEGAAAELRYRPGPALAAFIRCRDLTCRFPGCDRPAVYCDIDHAVAYPAGATHPSNLRCLCRKHHLLKTFWSGWRDVQQPDGTIVWTAPTGHRYVTRPGSAALFPGLVRSTGAAPTARVADPADARRTLMMPLRKRTRAQNRAGWIAAERARNAEQAGRAEPGADGDKPPPS</sequence>
<feature type="region of interest" description="Disordered" evidence="1">
    <location>
        <begin position="482"/>
        <end position="515"/>
    </location>
</feature>
<dbReference type="Pfam" id="PF02720">
    <property type="entry name" value="DUF222"/>
    <property type="match status" value="1"/>
</dbReference>
<dbReference type="InterPro" id="IPR003870">
    <property type="entry name" value="DUF222"/>
</dbReference>
<feature type="domain" description="HNH nuclease" evidence="2">
    <location>
        <begin position="358"/>
        <end position="409"/>
    </location>
</feature>
<accession>A0A1X2EL77</accession>
<gene>
    <name evidence="3" type="ORF">AWC30_08020</name>
</gene>
<protein>
    <recommendedName>
        <fullName evidence="2">HNH nuclease domain-containing protein</fullName>
    </recommendedName>
</protein>
<reference evidence="3 4" key="1">
    <citation type="submission" date="2016-01" db="EMBL/GenBank/DDBJ databases">
        <title>The new phylogeny of the genus Mycobacterium.</title>
        <authorList>
            <person name="Tarcisio F."/>
            <person name="Conor M."/>
            <person name="Antonella G."/>
            <person name="Elisabetta G."/>
            <person name="Giulia F.S."/>
            <person name="Sara T."/>
            <person name="Anna F."/>
            <person name="Clotilde B."/>
            <person name="Roberto B."/>
            <person name="Veronica D.S."/>
            <person name="Fabio R."/>
            <person name="Monica P."/>
            <person name="Olivier J."/>
            <person name="Enrico T."/>
            <person name="Nicola S."/>
        </authorList>
    </citation>
    <scope>NUCLEOTIDE SEQUENCE [LARGE SCALE GENOMIC DNA]</scope>
    <source>
        <strain evidence="3 4">DSM 44153</strain>
    </source>
</reference>
<dbReference type="EMBL" id="LQPZ01000017">
    <property type="protein sequence ID" value="ORX05768.1"/>
    <property type="molecule type" value="Genomic_DNA"/>
</dbReference>
<feature type="region of interest" description="Disordered" evidence="1">
    <location>
        <begin position="275"/>
        <end position="308"/>
    </location>
</feature>
<name>A0A1X2EL77_9MYCO</name>
<proteinExistence type="predicted"/>
<evidence type="ECO:0000256" key="1">
    <source>
        <dbReference type="SAM" id="MobiDB-lite"/>
    </source>
</evidence>
<comment type="caution">
    <text evidence="3">The sequence shown here is derived from an EMBL/GenBank/DDBJ whole genome shotgun (WGS) entry which is preliminary data.</text>
</comment>
<dbReference type="AlphaFoldDB" id="A0A1X2EL77"/>
<evidence type="ECO:0000259" key="2">
    <source>
        <dbReference type="SMART" id="SM00507"/>
    </source>
</evidence>
<dbReference type="OrthoDB" id="5242272at2"/>
<dbReference type="InterPro" id="IPR003615">
    <property type="entry name" value="HNH_nuc"/>
</dbReference>
<evidence type="ECO:0000313" key="3">
    <source>
        <dbReference type="EMBL" id="ORX05768.1"/>
    </source>
</evidence>
<dbReference type="SMART" id="SM00507">
    <property type="entry name" value="HNHc"/>
    <property type="match status" value="1"/>
</dbReference>
<dbReference type="STRING" id="1798.AWC30_08020"/>
<dbReference type="RefSeq" id="WP_109561976.1">
    <property type="nucleotide sequence ID" value="NZ_JACKSN010000152.1"/>
</dbReference>
<keyword evidence="4" id="KW-1185">Reference proteome</keyword>
<evidence type="ECO:0000313" key="4">
    <source>
        <dbReference type="Proteomes" id="UP000193090"/>
    </source>
</evidence>
<organism evidence="3 4">
    <name type="scientific">Mycolicibacillus trivialis</name>
    <dbReference type="NCBI Taxonomy" id="1798"/>
    <lineage>
        <taxon>Bacteria</taxon>
        <taxon>Bacillati</taxon>
        <taxon>Actinomycetota</taxon>
        <taxon>Actinomycetes</taxon>
        <taxon>Mycobacteriales</taxon>
        <taxon>Mycobacteriaceae</taxon>
        <taxon>Mycolicibacillus</taxon>
    </lineage>
</organism>